<comment type="caution">
    <text evidence="8">The sequence shown here is derived from an EMBL/GenBank/DDBJ whole genome shotgun (WGS) entry which is preliminary data.</text>
</comment>
<feature type="compositionally biased region" description="Basic and acidic residues" evidence="5">
    <location>
        <begin position="131"/>
        <end position="146"/>
    </location>
</feature>
<dbReference type="PANTHER" id="PTHR30329">
    <property type="entry name" value="STATOR ELEMENT OF FLAGELLAR MOTOR COMPLEX"/>
    <property type="match status" value="1"/>
</dbReference>
<dbReference type="Proteomes" id="UP001529085">
    <property type="component" value="Unassembled WGS sequence"/>
</dbReference>
<evidence type="ECO:0000256" key="1">
    <source>
        <dbReference type="ARBA" id="ARBA00004442"/>
    </source>
</evidence>
<organism evidence="8 9">
    <name type="scientific">Winogradskyella marincola</name>
    <dbReference type="NCBI Taxonomy" id="3037795"/>
    <lineage>
        <taxon>Bacteria</taxon>
        <taxon>Pseudomonadati</taxon>
        <taxon>Bacteroidota</taxon>
        <taxon>Flavobacteriia</taxon>
        <taxon>Flavobacteriales</taxon>
        <taxon>Flavobacteriaceae</taxon>
        <taxon>Winogradskyella</taxon>
    </lineage>
</organism>
<gene>
    <name evidence="8" type="ORF">P7122_12480</name>
</gene>
<dbReference type="PANTHER" id="PTHR30329:SF21">
    <property type="entry name" value="LIPOPROTEIN YIAD-RELATED"/>
    <property type="match status" value="1"/>
</dbReference>
<dbReference type="CDD" id="cd07185">
    <property type="entry name" value="OmpA_C-like"/>
    <property type="match status" value="1"/>
</dbReference>
<dbReference type="PROSITE" id="PS51123">
    <property type="entry name" value="OMPA_2"/>
    <property type="match status" value="1"/>
</dbReference>
<feature type="chain" id="PRO_5046548196" evidence="6">
    <location>
        <begin position="23"/>
        <end position="512"/>
    </location>
</feature>
<dbReference type="InterPro" id="IPR006664">
    <property type="entry name" value="OMP_bac"/>
</dbReference>
<dbReference type="Gene3D" id="3.30.1330.60">
    <property type="entry name" value="OmpA-like domain"/>
    <property type="match status" value="1"/>
</dbReference>
<keyword evidence="6" id="KW-0732">Signal</keyword>
<evidence type="ECO:0000256" key="2">
    <source>
        <dbReference type="ARBA" id="ARBA00023136"/>
    </source>
</evidence>
<reference evidence="8 9" key="1">
    <citation type="submission" date="2023-03" db="EMBL/GenBank/DDBJ databases">
        <title>Strain YYF002 represents a novel species in the genus Winogradskyella isolated from seawater.</title>
        <authorList>
            <person name="Fu Z.-Y."/>
        </authorList>
    </citation>
    <scope>NUCLEOTIDE SEQUENCE [LARGE SCALE GENOMIC DNA]</scope>
    <source>
        <strain evidence="8 9">YYF002</strain>
    </source>
</reference>
<dbReference type="InterPro" id="IPR050330">
    <property type="entry name" value="Bact_OuterMem_StrucFunc"/>
</dbReference>
<protein>
    <submittedName>
        <fullName evidence="8">OmpA family protein</fullName>
    </submittedName>
</protein>
<dbReference type="Pfam" id="PF00691">
    <property type="entry name" value="OmpA"/>
    <property type="match status" value="1"/>
</dbReference>
<dbReference type="RefSeq" id="WP_278006139.1">
    <property type="nucleotide sequence ID" value="NZ_JARSBN010000007.1"/>
</dbReference>
<evidence type="ECO:0000256" key="5">
    <source>
        <dbReference type="SAM" id="MobiDB-lite"/>
    </source>
</evidence>
<comment type="subcellular location">
    <subcellularLocation>
        <location evidence="1">Cell outer membrane</location>
    </subcellularLocation>
</comment>
<feature type="region of interest" description="Disordered" evidence="5">
    <location>
        <begin position="482"/>
        <end position="501"/>
    </location>
</feature>
<dbReference type="SUPFAM" id="SSF103088">
    <property type="entry name" value="OmpA-like"/>
    <property type="match status" value="1"/>
</dbReference>
<evidence type="ECO:0000256" key="4">
    <source>
        <dbReference type="PROSITE-ProRule" id="PRU00473"/>
    </source>
</evidence>
<dbReference type="PRINTS" id="PR01021">
    <property type="entry name" value="OMPADOMAIN"/>
</dbReference>
<feature type="region of interest" description="Disordered" evidence="5">
    <location>
        <begin position="130"/>
        <end position="167"/>
    </location>
</feature>
<dbReference type="InterPro" id="IPR006665">
    <property type="entry name" value="OmpA-like"/>
</dbReference>
<dbReference type="EMBL" id="JARSBN010000007">
    <property type="protein sequence ID" value="MDG4716695.1"/>
    <property type="molecule type" value="Genomic_DNA"/>
</dbReference>
<name>A0ABT6G3S3_9FLAO</name>
<proteinExistence type="predicted"/>
<evidence type="ECO:0000259" key="7">
    <source>
        <dbReference type="PROSITE" id="PS51123"/>
    </source>
</evidence>
<evidence type="ECO:0000313" key="8">
    <source>
        <dbReference type="EMBL" id="MDG4716695.1"/>
    </source>
</evidence>
<accession>A0ABT6G3S3</accession>
<keyword evidence="3" id="KW-0998">Cell outer membrane</keyword>
<evidence type="ECO:0000256" key="3">
    <source>
        <dbReference type="ARBA" id="ARBA00023237"/>
    </source>
</evidence>
<keyword evidence="9" id="KW-1185">Reference proteome</keyword>
<feature type="signal peptide" evidence="6">
    <location>
        <begin position="1"/>
        <end position="22"/>
    </location>
</feature>
<keyword evidence="2 4" id="KW-0472">Membrane</keyword>
<dbReference type="InterPro" id="IPR036737">
    <property type="entry name" value="OmpA-like_sf"/>
</dbReference>
<evidence type="ECO:0000256" key="6">
    <source>
        <dbReference type="SAM" id="SignalP"/>
    </source>
</evidence>
<sequence length="512" mass="57189">MNFTKIILAFCVILIISPTLNAQTKKIKRPKNRVGVTSVDNFVQESFDLYDKVYKYDGYAASGQSLDDDDIDVLEEALDEMSSLSESAPDILNDLDGVGVLKQGKATLQMNKAKKALKYSIKTAKELLLGQRERKTENEDNNSKSDEDLDDEVSNIENNNDDTIKNANTNVSDGLEVYSKYDFVPGDKPIFFDDFTNDFIGDLPSKWNTNGSGNIVKFNKVEDNWFELKAGYRLFAIPDINQLPEDYTIEFDLLTSGLSNQTSSGTRLFIILSDANTFTQGESSYVSISIPLGQYAPFDIDAYNFFDNQNGMINSGLSADIRDEIKNQPHIAISVTKKRYRLWVNEVKYVDIPRFIEKLNILNYLKFHVYGLADGEERVFIKNVKVAEGGIDLRRKLMSEGKISTNGILFNSGSANIQPQSLGIVRQISQVLMQDNSIKLNIVGHTDSDGPDDSNLKLSKDRAEAVKNALVSIYNISSDRLTTNGKGETEPVADNGTADGKAQNRRVEFIKI</sequence>
<feature type="domain" description="OmpA-like" evidence="7">
    <location>
        <begin position="397"/>
        <end position="512"/>
    </location>
</feature>
<evidence type="ECO:0000313" key="9">
    <source>
        <dbReference type="Proteomes" id="UP001529085"/>
    </source>
</evidence>